<evidence type="ECO:0000313" key="1">
    <source>
        <dbReference type="EMBL" id="KJZ00594.1"/>
    </source>
</evidence>
<protein>
    <submittedName>
        <fullName evidence="1">Uncharacterized protein</fullName>
    </submittedName>
</protein>
<comment type="caution">
    <text evidence="1">The sequence shown here is derived from an EMBL/GenBank/DDBJ whole genome shotgun (WGS) entry which is preliminary data.</text>
</comment>
<dbReference type="Proteomes" id="UP000033664">
    <property type="component" value="Unassembled WGS sequence"/>
</dbReference>
<dbReference type="OrthoDB" id="7061568at2"/>
<sequence>MQSVRSKLAGIDETLSKWKEDKASGEVYHDLIKSELSRILNDEEFPDHLKQKLKELTWHINAMLGIEDDNGHGFEKHLVWAYGVLMATRM</sequence>
<gene>
    <name evidence="1" type="ORF">TW72_07955</name>
</gene>
<name>A0A0F4PHG8_9GAMM</name>
<evidence type="ECO:0000313" key="2">
    <source>
        <dbReference type="Proteomes" id="UP000033664"/>
    </source>
</evidence>
<dbReference type="RefSeq" id="WP_045980648.1">
    <property type="nucleotide sequence ID" value="NZ_JXXY01000028.1"/>
</dbReference>
<reference evidence="1 2" key="1">
    <citation type="journal article" date="2015" name="BMC Genomics">
        <title>Genome mining reveals unlocked bioactive potential of marine Gram-negative bacteria.</title>
        <authorList>
            <person name="Machado H."/>
            <person name="Sonnenschein E.C."/>
            <person name="Melchiorsen J."/>
            <person name="Gram L."/>
        </authorList>
    </citation>
    <scope>NUCLEOTIDE SEQUENCE [LARGE SCALE GENOMIC DNA]</scope>
    <source>
        <strain evidence="1 2">S3137</strain>
    </source>
</reference>
<keyword evidence="2" id="KW-1185">Reference proteome</keyword>
<organism evidence="1 2">
    <name type="scientific">Pseudoalteromonas ruthenica</name>
    <dbReference type="NCBI Taxonomy" id="151081"/>
    <lineage>
        <taxon>Bacteria</taxon>
        <taxon>Pseudomonadati</taxon>
        <taxon>Pseudomonadota</taxon>
        <taxon>Gammaproteobacteria</taxon>
        <taxon>Alteromonadales</taxon>
        <taxon>Pseudoalteromonadaceae</taxon>
        <taxon>Pseudoalteromonas</taxon>
    </lineage>
</organism>
<dbReference type="PATRIC" id="fig|151081.8.peg.3737"/>
<accession>A0A0F4PHG8</accession>
<dbReference type="EMBL" id="JXXZ01000006">
    <property type="protein sequence ID" value="KJZ00594.1"/>
    <property type="molecule type" value="Genomic_DNA"/>
</dbReference>
<dbReference type="GeneID" id="58228421"/>
<proteinExistence type="predicted"/>
<dbReference type="AlphaFoldDB" id="A0A0F4PHG8"/>